<gene>
    <name evidence="1" type="ORF">PS1_0045</name>
</gene>
<dbReference type="Proteomes" id="UP000317703">
    <property type="component" value="Segment"/>
</dbReference>
<keyword evidence="2" id="KW-1185">Reference proteome</keyword>
<dbReference type="InterPro" id="IPR046908">
    <property type="entry name" value="divDNApol"/>
</dbReference>
<organism evidence="1 2">
    <name type="scientific">Aeromonas phage PS1</name>
    <dbReference type="NCBI Taxonomy" id="2591406"/>
    <lineage>
        <taxon>Viruses</taxon>
        <taxon>Duplodnaviria</taxon>
        <taxon>Heunggongvirae</taxon>
        <taxon>Uroviricota</taxon>
        <taxon>Caudoviricetes</taxon>
        <taxon>Chimalliviridae</taxon>
        <taxon>Ferozepurvirus</taxon>
        <taxon>Ferozepurvirus PS1</taxon>
    </lineage>
</organism>
<name>A0A514TUU9_9CAUD</name>
<evidence type="ECO:0000313" key="1">
    <source>
        <dbReference type="EMBL" id="QDJ96804.1"/>
    </source>
</evidence>
<reference evidence="1" key="1">
    <citation type="submission" date="2019-06" db="EMBL/GenBank/DDBJ databases">
        <title>Complete genome sequence of Aeromonas hydrophila bacteriophage PS1.</title>
        <authorList>
            <person name="Rai S."/>
            <person name="Tyagi A."/>
            <person name="Kumar N."/>
            <person name="Singh N."/>
        </authorList>
    </citation>
    <scope>NUCLEOTIDE SEQUENCE [LARGE SCALE GENOMIC DNA]</scope>
</reference>
<dbReference type="EMBL" id="MN032614">
    <property type="protein sequence ID" value="QDJ96804.1"/>
    <property type="molecule type" value="Genomic_DNA"/>
</dbReference>
<protein>
    <submittedName>
        <fullName evidence="1">Uncharacterized protein</fullName>
    </submittedName>
</protein>
<sequence>MSESNPFLSETYESDRNIIKHSIDQYSELISRVQGEDKEVVKANLLTYFKANKEQYKSKRAKVIIKNKVGDREVKIIPFSSVLKHVQDKNYHFSPSMIAYTNSDEEECVNSIGTRLFIANRKYYKNLRQDAKAVNDKDLYGKYHELQNAFKIFNNAQSGAMSSGGTCLTNQTAHTSLTSTTRCLTSTANLTNEQFIAGNRFYHNPDATLQSMIARIQVTDFKLLEQVMEGYKLHYPSSEDLMKRVKYCSSRYWDSEPQMKLIESFVDKMNPIEKASILYTLDLFSLFNHNREFIKTFFDKWCHIPEVDETKLLKPDNGDRYVLCVSKLPREHSKEQLQGLNHYHVQVEKEYADFIKVFFKSPIPPTGLFNVINAVRDCVLTSDTDSSIMSLDEMIDAYASDEASKIKLNGVITYFVRMISLDQHRQLSSNMNVAKKNLTLLEMKNEFYFSSYVTTDMSKHYYAYQDMVEGVVNEEVDIEVKGVQLKSSKIAAVIKEKAQELMIATLDAIKTGESLDAAEVLHGIGELERGIVSDIQNGDYKWLSRESIKPAAAYSNPDSEKYFYHSLWEEVFSEKYGPAPELPYTGIKMSVDLTSKSKLNAYLEKIEDISIREKFKVFLESKGKDKLTNLYLPMERAQNLKDIPLELKQAIDYRTLLKQNLKSVYTVLHSTGLYMMNDSITRLVSDEH</sequence>
<evidence type="ECO:0000313" key="2">
    <source>
        <dbReference type="Proteomes" id="UP000317703"/>
    </source>
</evidence>
<dbReference type="InterPro" id="IPR043502">
    <property type="entry name" value="DNA/RNA_pol_sf"/>
</dbReference>
<dbReference type="Pfam" id="PF20286">
    <property type="entry name" value="divDNApol"/>
    <property type="match status" value="1"/>
</dbReference>
<proteinExistence type="predicted"/>
<accession>A0A514TUU9</accession>
<dbReference type="SUPFAM" id="SSF56672">
    <property type="entry name" value="DNA/RNA polymerases"/>
    <property type="match status" value="1"/>
</dbReference>